<reference evidence="3" key="1">
    <citation type="journal article" date="2021" name="PeerJ">
        <title>Extensive microbial diversity within the chicken gut microbiome revealed by metagenomics and culture.</title>
        <authorList>
            <person name="Gilroy R."/>
            <person name="Ravi A."/>
            <person name="Getino M."/>
            <person name="Pursley I."/>
            <person name="Horton D.L."/>
            <person name="Alikhan N.F."/>
            <person name="Baker D."/>
            <person name="Gharbi K."/>
            <person name="Hall N."/>
            <person name="Watson M."/>
            <person name="Adriaenssens E.M."/>
            <person name="Foster-Nyarko E."/>
            <person name="Jarju S."/>
            <person name="Secka A."/>
            <person name="Antonio M."/>
            <person name="Oren A."/>
            <person name="Chaudhuri R.R."/>
            <person name="La Ragione R."/>
            <person name="Hildebrand F."/>
            <person name="Pallen M.J."/>
        </authorList>
    </citation>
    <scope>NUCLEOTIDE SEQUENCE</scope>
    <source>
        <strain evidence="3">1345</strain>
    </source>
</reference>
<evidence type="ECO:0000256" key="1">
    <source>
        <dbReference type="SAM" id="MobiDB-lite"/>
    </source>
</evidence>
<feature type="transmembrane region" description="Helical" evidence="2">
    <location>
        <begin position="61"/>
        <end position="82"/>
    </location>
</feature>
<evidence type="ECO:0000313" key="3">
    <source>
        <dbReference type="EMBL" id="HIY97260.1"/>
    </source>
</evidence>
<feature type="transmembrane region" description="Helical" evidence="2">
    <location>
        <begin position="328"/>
        <end position="346"/>
    </location>
</feature>
<organism evidence="3 4">
    <name type="scientific">Candidatus Borkfalkia excrementigallinarum</name>
    <dbReference type="NCBI Taxonomy" id="2838506"/>
    <lineage>
        <taxon>Bacteria</taxon>
        <taxon>Bacillati</taxon>
        <taxon>Bacillota</taxon>
        <taxon>Clostridia</taxon>
        <taxon>Christensenellales</taxon>
        <taxon>Christensenellaceae</taxon>
        <taxon>Candidatus Borkfalkia</taxon>
    </lineage>
</organism>
<feature type="transmembrane region" description="Helical" evidence="2">
    <location>
        <begin position="296"/>
        <end position="316"/>
    </location>
</feature>
<feature type="region of interest" description="Disordered" evidence="1">
    <location>
        <begin position="551"/>
        <end position="572"/>
    </location>
</feature>
<keyword evidence="2" id="KW-1133">Transmembrane helix</keyword>
<dbReference type="Pfam" id="PF13347">
    <property type="entry name" value="MFS_2"/>
    <property type="match status" value="1"/>
</dbReference>
<name>A0A9D2CSK6_9FIRM</name>
<keyword evidence="2" id="KW-0812">Transmembrane</keyword>
<proteinExistence type="predicted"/>
<reference evidence="3" key="2">
    <citation type="submission" date="2021-04" db="EMBL/GenBank/DDBJ databases">
        <authorList>
            <person name="Gilroy R."/>
        </authorList>
    </citation>
    <scope>NUCLEOTIDE SEQUENCE</scope>
    <source>
        <strain evidence="3">1345</strain>
    </source>
</reference>
<dbReference type="GO" id="GO:0005886">
    <property type="term" value="C:plasma membrane"/>
    <property type="evidence" value="ECO:0007669"/>
    <property type="project" value="TreeGrafter"/>
</dbReference>
<dbReference type="EMBL" id="DXCQ01000056">
    <property type="protein sequence ID" value="HIY97260.1"/>
    <property type="molecule type" value="Genomic_DNA"/>
</dbReference>
<dbReference type="GO" id="GO:0015293">
    <property type="term" value="F:symporter activity"/>
    <property type="evidence" value="ECO:0007669"/>
    <property type="project" value="InterPro"/>
</dbReference>
<gene>
    <name evidence="3" type="ORF">H9729_06180</name>
</gene>
<dbReference type="AlphaFoldDB" id="A0A9D2CSK6"/>
<evidence type="ECO:0000256" key="2">
    <source>
        <dbReference type="SAM" id="Phobius"/>
    </source>
</evidence>
<feature type="transmembrane region" description="Helical" evidence="2">
    <location>
        <begin position="352"/>
        <end position="374"/>
    </location>
</feature>
<feature type="transmembrane region" description="Helical" evidence="2">
    <location>
        <begin position="395"/>
        <end position="418"/>
    </location>
</feature>
<dbReference type="InterPro" id="IPR039672">
    <property type="entry name" value="MFS_2"/>
</dbReference>
<comment type="caution">
    <text evidence="3">The sequence shown here is derived from an EMBL/GenBank/DDBJ whole genome shotgun (WGS) entry which is preliminary data.</text>
</comment>
<keyword evidence="2" id="KW-0472">Membrane</keyword>
<sequence length="572" mass="64275">MASKKGMLSSRIFDSRIKSANVTQKERWLGYLLGPAGAMLLIGIINTYSNKFYTDVAQVSHLWGGAFLVIFPLVSKIIDAITNVIMGRIIERTRSRQGKARPWLLIAAPLMVITAILMFTIPNASDTVKVIWIFFSYNLFYSFAVTIYLMSKTMMVPLSTRNTRQRDGLAMFNNLGEAIAPGLFNMMLFPMVLLPWMGVNQGRWITVMAILSILVVPLVVMQYYFTKERVTEEARMIGETAKGEPLSKQVKACFSSRYWVIIMAVFLLYQFFNAMYNAGSVYYADWVLGSYNDGITMTLMSVVGYFPMGPGMFLILPLCKKYGKRNMMLVGAILAVGGSLLGWVFADNMVGALAGLLIRCIGTLPNLVLMSMVADAMDHVEWKSGIRCDSFMASIYTVISTLVSGFAVSIFNIGITAFDYQPPIDIPEGSGLTQVVQNASMQNYFVFICFILPAILFVLVAILMVFYNLDKKLPGMQKEIAERHKAEAEAKGLVYVDPIEAERLEQKEFDRIAEENRVKELKAKCEKKGLDFDTENNKYLAARAERERKWEAKQAAKKAKQEAKAAKRKKDE</sequence>
<feature type="transmembrane region" description="Helical" evidence="2">
    <location>
        <begin position="130"/>
        <end position="150"/>
    </location>
</feature>
<feature type="transmembrane region" description="Helical" evidence="2">
    <location>
        <begin position="258"/>
        <end position="276"/>
    </location>
</feature>
<dbReference type="Proteomes" id="UP000886750">
    <property type="component" value="Unassembled WGS sequence"/>
</dbReference>
<dbReference type="PANTHER" id="PTHR11328">
    <property type="entry name" value="MAJOR FACILITATOR SUPERFAMILY DOMAIN-CONTAINING PROTEIN"/>
    <property type="match status" value="1"/>
</dbReference>
<evidence type="ECO:0000313" key="4">
    <source>
        <dbReference type="Proteomes" id="UP000886750"/>
    </source>
</evidence>
<feature type="transmembrane region" description="Helical" evidence="2">
    <location>
        <begin position="28"/>
        <end position="49"/>
    </location>
</feature>
<dbReference type="Gene3D" id="1.20.1250.20">
    <property type="entry name" value="MFS general substrate transporter like domains"/>
    <property type="match status" value="2"/>
</dbReference>
<dbReference type="PANTHER" id="PTHR11328:SF24">
    <property type="entry name" value="MAJOR FACILITATOR SUPERFAMILY (MFS) PROFILE DOMAIN-CONTAINING PROTEIN"/>
    <property type="match status" value="1"/>
</dbReference>
<feature type="transmembrane region" description="Helical" evidence="2">
    <location>
        <begin position="444"/>
        <end position="469"/>
    </location>
</feature>
<protein>
    <submittedName>
        <fullName evidence="3">MFS transporter</fullName>
    </submittedName>
</protein>
<dbReference type="GO" id="GO:0008643">
    <property type="term" value="P:carbohydrate transport"/>
    <property type="evidence" value="ECO:0007669"/>
    <property type="project" value="InterPro"/>
</dbReference>
<dbReference type="InterPro" id="IPR036259">
    <property type="entry name" value="MFS_trans_sf"/>
</dbReference>
<accession>A0A9D2CSK6</accession>
<feature type="transmembrane region" description="Helical" evidence="2">
    <location>
        <begin position="171"/>
        <end position="192"/>
    </location>
</feature>
<feature type="transmembrane region" description="Helical" evidence="2">
    <location>
        <begin position="204"/>
        <end position="225"/>
    </location>
</feature>
<feature type="transmembrane region" description="Helical" evidence="2">
    <location>
        <begin position="103"/>
        <end position="124"/>
    </location>
</feature>
<dbReference type="SUPFAM" id="SSF103473">
    <property type="entry name" value="MFS general substrate transporter"/>
    <property type="match status" value="1"/>
</dbReference>